<evidence type="ECO:0000256" key="5">
    <source>
        <dbReference type="ARBA" id="ARBA00022927"/>
    </source>
</evidence>
<evidence type="ECO:0000313" key="13">
    <source>
        <dbReference type="EMBL" id="SZX69821.1"/>
    </source>
</evidence>
<organism evidence="13 14">
    <name type="scientific">Tetradesmus obliquus</name>
    <name type="common">Green alga</name>
    <name type="synonym">Acutodesmus obliquus</name>
    <dbReference type="NCBI Taxonomy" id="3088"/>
    <lineage>
        <taxon>Eukaryota</taxon>
        <taxon>Viridiplantae</taxon>
        <taxon>Chlorophyta</taxon>
        <taxon>core chlorophytes</taxon>
        <taxon>Chlorophyceae</taxon>
        <taxon>CS clade</taxon>
        <taxon>Sphaeropleales</taxon>
        <taxon>Scenedesmaceae</taxon>
        <taxon>Tetradesmus</taxon>
    </lineage>
</organism>
<dbReference type="GO" id="GO:0006891">
    <property type="term" value="P:intra-Golgi vesicle-mediated transport"/>
    <property type="evidence" value="ECO:0007669"/>
    <property type="project" value="UniProtKB-UniRule"/>
</dbReference>
<evidence type="ECO:0000256" key="4">
    <source>
        <dbReference type="ARBA" id="ARBA00022448"/>
    </source>
</evidence>
<dbReference type="SMART" id="SM01087">
    <property type="entry name" value="COG6"/>
    <property type="match status" value="1"/>
</dbReference>
<evidence type="ECO:0000256" key="7">
    <source>
        <dbReference type="ARBA" id="ARBA00023136"/>
    </source>
</evidence>
<dbReference type="EMBL" id="FNXT01000957">
    <property type="protein sequence ID" value="SZX69821.1"/>
    <property type="molecule type" value="Genomic_DNA"/>
</dbReference>
<proteinExistence type="inferred from homology"/>
<evidence type="ECO:0000256" key="8">
    <source>
        <dbReference type="ARBA" id="ARBA00031348"/>
    </source>
</evidence>
<evidence type="ECO:0000256" key="3">
    <source>
        <dbReference type="ARBA" id="ARBA00020973"/>
    </source>
</evidence>
<keyword evidence="7 9" id="KW-0472">Membrane</keyword>
<keyword evidence="5 9" id="KW-0653">Protein transport</keyword>
<evidence type="ECO:0000313" key="14">
    <source>
        <dbReference type="Proteomes" id="UP000256970"/>
    </source>
</evidence>
<dbReference type="InterPro" id="IPR010490">
    <property type="entry name" value="COG6"/>
</dbReference>
<gene>
    <name evidence="13" type="ORF">BQ4739_LOCUS10092</name>
</gene>
<name>A0A383VX96_TETOB</name>
<evidence type="ECO:0000256" key="2">
    <source>
        <dbReference type="ARBA" id="ARBA00011023"/>
    </source>
</evidence>
<keyword evidence="6 9" id="KW-0333">Golgi apparatus</keyword>
<sequence>MSSSALAPGLARKVKKILEIKTESPDVINALSTLSGIYADNTPAARRQLRCTIEQRGLDINGQFLQAAEAVMQALDDVQGQLDGLSSSCGAISSALSTARGTASGLLADADKAGRELGALEAKRQMVEQFLDKYQLTPEEVAVLQAGRVGPEFFAALSRVRSIHEHCRGLLRSAHQRAGLELMDAMAAHQEAAYEHLCRWVQAECRSLGENDAPEVDPTLTAAVAALRDRPVLFKYCAEEVAGARHGALFQRFIVALTRGGPGGLPRPIEMHAHDPRRYVADMLAWVHQALCGEREFIVALFGEGGQQQQQREGSSGGSDLQPAAAAGTLQQGAAAAGDGMGSAALLDRIFESVCRPLKVRVEQVLMMSPPLLLCYQLGQLAGFYQRLLADILGPGAALSTTVAGCRDVANRTFLEQLKAAGDRLLRTPPAPPADLSPPAQVSQAMQLLSEIITAHEGSLQAAGLSSSTQQQQQQPAADGSTPAAEQGLEAVLAAVLDPLLEMVRRSAEALSPDSPARLDDGGRLDPTAHKVYTINCLAAMQSVLALRPAAAGRATQMADAINSQLDSLVGQEVGRLLACLLIYLTQLDSLVGQEVGRLLARSGLAEVVERVRLYQASASIAGAAPAAPLAADPALSLAAVVEALRRFFVAVSSPDALPEFAGIQSPRLRGDAVARVASLLVAAYEQVHSLLDDPTAGYAEQGGSSSVKHSPAQVRTILGVI</sequence>
<dbReference type="GO" id="GO:0017119">
    <property type="term" value="C:Golgi transport complex"/>
    <property type="evidence" value="ECO:0007669"/>
    <property type="project" value="UniProtKB-UniRule"/>
</dbReference>
<dbReference type="PANTHER" id="PTHR21506:SF0">
    <property type="entry name" value="CONSERVED OLIGOMERIC GOLGI COMPLEX SUBUNIT 6"/>
    <property type="match status" value="1"/>
</dbReference>
<feature type="domain" description="Conserved Oligomeric Golgi complex subunit 6 C-terminal" evidence="12">
    <location>
        <begin position="176"/>
        <end position="579"/>
    </location>
</feature>
<reference evidence="13 14" key="1">
    <citation type="submission" date="2016-10" db="EMBL/GenBank/DDBJ databases">
        <authorList>
            <person name="Cai Z."/>
        </authorList>
    </citation>
    <scope>NUCLEOTIDE SEQUENCE [LARGE SCALE GENOMIC DNA]</scope>
</reference>
<evidence type="ECO:0000259" key="12">
    <source>
        <dbReference type="Pfam" id="PF20653"/>
    </source>
</evidence>
<evidence type="ECO:0000256" key="9">
    <source>
        <dbReference type="RuleBase" id="RU365075"/>
    </source>
</evidence>
<dbReference type="InterPro" id="IPR048369">
    <property type="entry name" value="COG6_C"/>
</dbReference>
<dbReference type="Pfam" id="PF20653">
    <property type="entry name" value="COG6_C"/>
    <property type="match status" value="2"/>
</dbReference>
<comment type="subcellular location">
    <subcellularLocation>
        <location evidence="1 9">Golgi apparatus membrane</location>
        <topology evidence="1 9">Peripheral membrane protein</topology>
    </subcellularLocation>
</comment>
<evidence type="ECO:0000259" key="11">
    <source>
        <dbReference type="Pfam" id="PF06419"/>
    </source>
</evidence>
<dbReference type="GO" id="GO:0000139">
    <property type="term" value="C:Golgi membrane"/>
    <property type="evidence" value="ECO:0007669"/>
    <property type="project" value="UniProtKB-SubCell"/>
</dbReference>
<evidence type="ECO:0000256" key="1">
    <source>
        <dbReference type="ARBA" id="ARBA00004395"/>
    </source>
</evidence>
<feature type="compositionally biased region" description="Low complexity" evidence="10">
    <location>
        <begin position="463"/>
        <end position="478"/>
    </location>
</feature>
<comment type="function">
    <text evidence="9">Required for normal Golgi function.</text>
</comment>
<dbReference type="AlphaFoldDB" id="A0A383VX96"/>
<dbReference type="InterPro" id="IPR048368">
    <property type="entry name" value="COG6_N"/>
</dbReference>
<feature type="domain" description="Conserved oligomeric complex COG6 N-terminal" evidence="11">
    <location>
        <begin position="34"/>
        <end position="146"/>
    </location>
</feature>
<comment type="similarity">
    <text evidence="2 9">Belongs to the COG6 family.</text>
</comment>
<dbReference type="Proteomes" id="UP000256970">
    <property type="component" value="Unassembled WGS sequence"/>
</dbReference>
<evidence type="ECO:0000256" key="6">
    <source>
        <dbReference type="ARBA" id="ARBA00023034"/>
    </source>
</evidence>
<dbReference type="STRING" id="3088.A0A383VX96"/>
<protein>
    <recommendedName>
        <fullName evidence="3 9">Conserved oligomeric Golgi complex subunit 6</fullName>
        <shortName evidence="9">COG complex subunit 6</shortName>
    </recommendedName>
    <alternativeName>
        <fullName evidence="8 9">Component of oligomeric Golgi complex 6</fullName>
    </alternativeName>
</protein>
<evidence type="ECO:0000256" key="10">
    <source>
        <dbReference type="SAM" id="MobiDB-lite"/>
    </source>
</evidence>
<dbReference type="GO" id="GO:0015031">
    <property type="term" value="P:protein transport"/>
    <property type="evidence" value="ECO:0007669"/>
    <property type="project" value="UniProtKB-KW"/>
</dbReference>
<feature type="domain" description="Conserved Oligomeric Golgi complex subunit 6 C-terminal" evidence="12">
    <location>
        <begin position="587"/>
        <end position="719"/>
    </location>
</feature>
<keyword evidence="4 9" id="KW-0813">Transport</keyword>
<dbReference type="Pfam" id="PF06419">
    <property type="entry name" value="COG6_N"/>
    <property type="match status" value="1"/>
</dbReference>
<dbReference type="PANTHER" id="PTHR21506">
    <property type="entry name" value="COMPONENT OF OLIGOMERIC GOLGI COMPLEX 6"/>
    <property type="match status" value="1"/>
</dbReference>
<comment type="subunit">
    <text evidence="9">Component of the conserved oligomeric Golgi complex.</text>
</comment>
<keyword evidence="14" id="KW-1185">Reference proteome</keyword>
<feature type="region of interest" description="Disordered" evidence="10">
    <location>
        <begin position="463"/>
        <end position="484"/>
    </location>
</feature>
<accession>A0A383VX96</accession>